<dbReference type="eggNOG" id="ENOG502S2TH">
    <property type="taxonomic scope" value="Eukaryota"/>
</dbReference>
<dbReference type="SUPFAM" id="SSF53448">
    <property type="entry name" value="Nucleotide-diphospho-sugar transferases"/>
    <property type="match status" value="1"/>
</dbReference>
<feature type="region of interest" description="Disordered" evidence="2">
    <location>
        <begin position="356"/>
        <end position="394"/>
    </location>
</feature>
<sequence length="475" mass="52308">MRLSPTTVAGLCLALSVLFFAFLNFDRLSEPGTYLLRGHSRQIEVEAVEAAMAHQAEKHRLENALNAAEAKAEAAAAAAKHAEDEKQRTAQQQKESFAYVFYATSNEYACSALVNIHRLRNVLDSEIPIHLLVSDGVTQSYRRAAQTLGVGVHAEEAPPIAGGMSGSYYQDCMLKLLAFKMHTLDPKLKRVLAFDSDQLIMRNLDPLFTGLPPIDLAAPRAYWLAKDFLASTFMMISLSDRLWKTVKQALDKVEYDKFDMDLVNDLLGDSVMMLSGEYVTLNSHWEDWNLPRWYHAESELNMTTIDLINQLHAAPAAVPQDVGVPTVASAQEVKSSMTDVDFIPVKRQGTATKIKVEGVTNTAHAPDPSHTTATSTSPKVQAASQTPTPRFPETHPLTEELTRLQSAAAVIHFTAQGKPWMKLPADVRAARPDAHPLLAEQFRLWRETAALVCPGGIPEAQRTKGETSRNGVGQV</sequence>
<dbReference type="InterPro" id="IPR050587">
    <property type="entry name" value="GNT1/Glycosyltrans_8"/>
</dbReference>
<evidence type="ECO:0008006" key="5">
    <source>
        <dbReference type="Google" id="ProtNLM"/>
    </source>
</evidence>
<dbReference type="HOGENOM" id="CLU_034860_3_0_1"/>
<dbReference type="KEGG" id="bcom:BAUCODRAFT_313506"/>
<proteinExistence type="predicted"/>
<dbReference type="PANTHER" id="PTHR11183">
    <property type="entry name" value="GLYCOGENIN SUBFAMILY MEMBER"/>
    <property type="match status" value="1"/>
</dbReference>
<gene>
    <name evidence="3" type="ORF">BAUCODRAFT_313506</name>
</gene>
<feature type="compositionally biased region" description="Polar residues" evidence="2">
    <location>
        <begin position="359"/>
        <end position="388"/>
    </location>
</feature>
<dbReference type="RefSeq" id="XP_007681550.1">
    <property type="nucleotide sequence ID" value="XM_007683360.1"/>
</dbReference>
<accession>M2M3F2</accession>
<evidence type="ECO:0000313" key="3">
    <source>
        <dbReference type="EMBL" id="EMC91056.1"/>
    </source>
</evidence>
<organism evidence="3 4">
    <name type="scientific">Baudoinia panamericana (strain UAMH 10762)</name>
    <name type="common">Angels' share fungus</name>
    <name type="synonym">Baudoinia compniacensis (strain UAMH 10762)</name>
    <dbReference type="NCBI Taxonomy" id="717646"/>
    <lineage>
        <taxon>Eukaryota</taxon>
        <taxon>Fungi</taxon>
        <taxon>Dikarya</taxon>
        <taxon>Ascomycota</taxon>
        <taxon>Pezizomycotina</taxon>
        <taxon>Dothideomycetes</taxon>
        <taxon>Dothideomycetidae</taxon>
        <taxon>Mycosphaerellales</taxon>
        <taxon>Teratosphaeriaceae</taxon>
        <taxon>Baudoinia</taxon>
    </lineage>
</organism>
<dbReference type="OrthoDB" id="2014201at2759"/>
<dbReference type="Proteomes" id="UP000011761">
    <property type="component" value="Unassembled WGS sequence"/>
</dbReference>
<dbReference type="Gene3D" id="3.90.550.10">
    <property type="entry name" value="Spore Coat Polysaccharide Biosynthesis Protein SpsA, Chain A"/>
    <property type="match status" value="1"/>
</dbReference>
<evidence type="ECO:0000256" key="2">
    <source>
        <dbReference type="SAM" id="MobiDB-lite"/>
    </source>
</evidence>
<dbReference type="AlphaFoldDB" id="M2M3F2"/>
<evidence type="ECO:0000313" key="4">
    <source>
        <dbReference type="Proteomes" id="UP000011761"/>
    </source>
</evidence>
<protein>
    <recommendedName>
        <fullName evidence="5">Glycosyltransferase family 8 protein</fullName>
    </recommendedName>
</protein>
<dbReference type="InterPro" id="IPR029044">
    <property type="entry name" value="Nucleotide-diphossugar_trans"/>
</dbReference>
<dbReference type="GeneID" id="19111451"/>
<keyword evidence="1" id="KW-0175">Coiled coil</keyword>
<dbReference type="STRING" id="717646.M2M3F2"/>
<dbReference type="OMA" id="FHTTHRI"/>
<reference evidence="3 4" key="1">
    <citation type="journal article" date="2012" name="PLoS Pathog.">
        <title>Diverse lifestyles and strategies of plant pathogenesis encoded in the genomes of eighteen Dothideomycetes fungi.</title>
        <authorList>
            <person name="Ohm R.A."/>
            <person name="Feau N."/>
            <person name="Henrissat B."/>
            <person name="Schoch C.L."/>
            <person name="Horwitz B.A."/>
            <person name="Barry K.W."/>
            <person name="Condon B.J."/>
            <person name="Copeland A.C."/>
            <person name="Dhillon B."/>
            <person name="Glaser F."/>
            <person name="Hesse C.N."/>
            <person name="Kosti I."/>
            <person name="LaButti K."/>
            <person name="Lindquist E.A."/>
            <person name="Lucas S."/>
            <person name="Salamov A.A."/>
            <person name="Bradshaw R.E."/>
            <person name="Ciuffetti L."/>
            <person name="Hamelin R.C."/>
            <person name="Kema G.H.J."/>
            <person name="Lawrence C."/>
            <person name="Scott J.A."/>
            <person name="Spatafora J.W."/>
            <person name="Turgeon B.G."/>
            <person name="de Wit P.J.G.M."/>
            <person name="Zhong S."/>
            <person name="Goodwin S.B."/>
            <person name="Grigoriev I.V."/>
        </authorList>
    </citation>
    <scope>NUCLEOTIDE SEQUENCE [LARGE SCALE GENOMIC DNA]</scope>
    <source>
        <strain evidence="3 4">UAMH 10762</strain>
    </source>
</reference>
<feature type="coiled-coil region" evidence="1">
    <location>
        <begin position="51"/>
        <end position="92"/>
    </location>
</feature>
<evidence type="ECO:0000256" key="1">
    <source>
        <dbReference type="SAM" id="Coils"/>
    </source>
</evidence>
<dbReference type="EMBL" id="KB445564">
    <property type="protein sequence ID" value="EMC91056.1"/>
    <property type="molecule type" value="Genomic_DNA"/>
</dbReference>
<name>M2M3F2_BAUPA</name>
<keyword evidence="4" id="KW-1185">Reference proteome</keyword>